<dbReference type="InterPro" id="IPR008928">
    <property type="entry name" value="6-hairpin_glycosidase_sf"/>
</dbReference>
<dbReference type="SUPFAM" id="SSF48208">
    <property type="entry name" value="Six-hairpin glycosidases"/>
    <property type="match status" value="1"/>
</dbReference>
<evidence type="ECO:0000313" key="4">
    <source>
        <dbReference type="Proteomes" id="UP000562027"/>
    </source>
</evidence>
<protein>
    <recommendedName>
        <fullName evidence="2">F5/8 type C domain-containing protein</fullName>
    </recommendedName>
</protein>
<dbReference type="Gene3D" id="2.60.120.260">
    <property type="entry name" value="Galactose-binding domain-like"/>
    <property type="match status" value="1"/>
</dbReference>
<feature type="chain" id="PRO_5032499666" description="F5/8 type C domain-containing protein" evidence="1">
    <location>
        <begin position="25"/>
        <end position="1059"/>
    </location>
</feature>
<dbReference type="InterPro" id="IPR000421">
    <property type="entry name" value="FA58C"/>
</dbReference>
<comment type="caution">
    <text evidence="3">The sequence shown here is derived from an EMBL/GenBank/DDBJ whole genome shotgun (WGS) entry which is preliminary data.</text>
</comment>
<keyword evidence="1" id="KW-0732">Signal</keyword>
<dbReference type="GO" id="GO:0005975">
    <property type="term" value="P:carbohydrate metabolic process"/>
    <property type="evidence" value="ECO:0007669"/>
    <property type="project" value="InterPro"/>
</dbReference>
<dbReference type="RefSeq" id="WP_184298883.1">
    <property type="nucleotide sequence ID" value="NZ_JACHLP010000004.1"/>
</dbReference>
<organism evidence="3 4">
    <name type="scientific">Roseateles oligotrophus</name>
    <dbReference type="NCBI Taxonomy" id="1769250"/>
    <lineage>
        <taxon>Bacteria</taxon>
        <taxon>Pseudomonadati</taxon>
        <taxon>Pseudomonadota</taxon>
        <taxon>Betaproteobacteria</taxon>
        <taxon>Burkholderiales</taxon>
        <taxon>Sphaerotilaceae</taxon>
        <taxon>Roseateles</taxon>
    </lineage>
</organism>
<evidence type="ECO:0000313" key="3">
    <source>
        <dbReference type="EMBL" id="MBB4843510.1"/>
    </source>
</evidence>
<reference evidence="3 4" key="1">
    <citation type="submission" date="2020-08" db="EMBL/GenBank/DDBJ databases">
        <title>Functional genomics of gut bacteria from endangered species of beetles.</title>
        <authorList>
            <person name="Carlos-Shanley C."/>
        </authorList>
    </citation>
    <scope>NUCLEOTIDE SEQUENCE [LARGE SCALE GENOMIC DNA]</scope>
    <source>
        <strain evidence="3 4">S00239</strain>
    </source>
</reference>
<evidence type="ECO:0000256" key="1">
    <source>
        <dbReference type="SAM" id="SignalP"/>
    </source>
</evidence>
<dbReference type="InterPro" id="IPR008979">
    <property type="entry name" value="Galactose-bd-like_sf"/>
</dbReference>
<proteinExistence type="predicted"/>
<evidence type="ECO:0000259" key="2">
    <source>
        <dbReference type="PROSITE" id="PS50022"/>
    </source>
</evidence>
<dbReference type="SUPFAM" id="SSF49785">
    <property type="entry name" value="Galactose-binding domain-like"/>
    <property type="match status" value="1"/>
</dbReference>
<dbReference type="Proteomes" id="UP000562027">
    <property type="component" value="Unassembled WGS sequence"/>
</dbReference>
<accession>A0A840L5N8</accession>
<name>A0A840L5N8_9BURK</name>
<gene>
    <name evidence="3" type="ORF">HNP55_002033</name>
</gene>
<dbReference type="InterPro" id="IPR012341">
    <property type="entry name" value="6hp_glycosidase-like_sf"/>
</dbReference>
<dbReference type="PROSITE" id="PS50022">
    <property type="entry name" value="FA58C_3"/>
    <property type="match status" value="1"/>
</dbReference>
<dbReference type="Gene3D" id="1.50.10.10">
    <property type="match status" value="1"/>
</dbReference>
<dbReference type="AlphaFoldDB" id="A0A840L5N8"/>
<feature type="domain" description="F5/8 type C" evidence="2">
    <location>
        <begin position="224"/>
        <end position="301"/>
    </location>
</feature>
<keyword evidence="4" id="KW-1185">Reference proteome</keyword>
<dbReference type="EMBL" id="JACHLP010000004">
    <property type="protein sequence ID" value="MBB4843510.1"/>
    <property type="molecule type" value="Genomic_DNA"/>
</dbReference>
<sequence>MRQKFGLGLVVLGLWQLSAGSAIAAPAAAASALAPTGLRQEVLDDFRPLPTPAKGRAKATANVAAKPPASAWTVSSSEQVRASLRQDPKSGQCMDYDFAGVSGYAVLRRALPTHWPERFELLAQIKGSGAGVNDLQIKLIDAGGENVWWANKVNLQMPSKLTELKLRSRQIDFAWGPSKDRRLKQTESIEFVVAAGQTERGGGKGSFCLAGLAMNEKLPEPPYWPEPIVTVDSGFVDFDYQLPREFNGLALRWPAFARGLNYEVLASNDGKAWSLLRSVKGSDGGLDALFLPDSEARYLRVKSSVMAQPSVNLRSAAAWPGLNSLLASLAQDKPKAEVQRGDIPRAWLGEQNYWTLVGVDGGGPRSALLSEDGALEIGRGGYSVEPAVKLDDGSIVNWASAKISHSLRDGYLPLPSVHWQHPALSLDIEAVADGPRAAPSLLSRYVLRNTGDRRQLYTLMLVLRPWQVNPPQQFLATPGGVTAVRSLRWQGGDLQVNGQPGLHPTEAPQQVSGLAFDSGLSLKALLAAPGIGSLSDPQEHASALMQFRVLLAPGESKTVGWSAALGGLDLKSSKSSNLSLAELDNRFDLAAAHWRERLNRVAIVLPGTGQPIANTLRTSLAHILMSREGAALRPGTRAYARSWIRDGAMMVAGLVRLGEIDAAREFVDWYGERLFVSGKVPCCVDQRGSDPVVENDSQGQYLYAVAEVWRHSHDHEFLQRHWARVQSVMTWMEGLRQSERGEANKSLDRAHLFGLLPPSISHEGYSDKPAYSYWDDFWALRGYKDGVHIARALGQFQIAQQWAAQRDEFQRELVASIAATSKRFHIDTIAGAADRGDFDATSSTIALNPAQAQDVLPQALLNGTFERYWTEMNARSEGQRTWTDYTPYELRNVGALLRLGQSQRAHAMLNFFFKDQRPAGWNQWAEVVLPEPREPRFLGEMPHAWVSSDYIRSALDMFAYEREASGELLIGAGLRAEWLGQGEIAMRGLSTPYGPLSYALHKESWGWRLELEQAGAPTRLLWPDGMALPRAATEGRPLKWQGRELLLPVAPATVRLSAD</sequence>
<feature type="signal peptide" evidence="1">
    <location>
        <begin position="1"/>
        <end position="24"/>
    </location>
</feature>